<dbReference type="InterPro" id="IPR017946">
    <property type="entry name" value="PLC-like_Pdiesterase_TIM-brl"/>
</dbReference>
<accession>A0A7T0LLD4</accession>
<sequence>MISAHSGRAGASLDGWDDAPRPARRCRVIAHRGGAAEVPENTWSAVEHVSQLGLEWMETDVRATRDGVVVLAHDPDLARTAGDPRAIADLTWEELAGLDAGDGRAPVRLDEVLDAHPDLCLNVDLKESAVVQGAIQVVRAADAFERVRFASFSGRRLAVLRRQEPRARTSLGVSDVAGLMVSAETGFGLPRTRWSWSRDRSRTDAVQVPVAYHGVPVVTERFVAASHRAGLEVHVWTVDDPAEMRRLVAMRVDAVVTDVPSLAMEVLGRRRQAGPEVV</sequence>
<dbReference type="CDD" id="cd08561">
    <property type="entry name" value="GDPD_cytoplasmic_ScUgpQ2_like"/>
    <property type="match status" value="1"/>
</dbReference>
<dbReference type="KEGG" id="arep:ID810_02755"/>
<protein>
    <submittedName>
        <fullName evidence="2">Glycerophosphodiester phosphodiesterase</fullName>
    </submittedName>
</protein>
<dbReference type="AlphaFoldDB" id="A0A7T0LLD4"/>
<proteinExistence type="predicted"/>
<organism evidence="2 3">
    <name type="scientific">Actinomyces respiraculi</name>
    <dbReference type="NCBI Taxonomy" id="2744574"/>
    <lineage>
        <taxon>Bacteria</taxon>
        <taxon>Bacillati</taxon>
        <taxon>Actinomycetota</taxon>
        <taxon>Actinomycetes</taxon>
        <taxon>Actinomycetales</taxon>
        <taxon>Actinomycetaceae</taxon>
        <taxon>Actinomyces</taxon>
    </lineage>
</organism>
<dbReference type="InterPro" id="IPR030395">
    <property type="entry name" value="GP_PDE_dom"/>
</dbReference>
<dbReference type="Proteomes" id="UP000594637">
    <property type="component" value="Chromosome"/>
</dbReference>
<dbReference type="GO" id="GO:0006629">
    <property type="term" value="P:lipid metabolic process"/>
    <property type="evidence" value="ECO:0007669"/>
    <property type="project" value="InterPro"/>
</dbReference>
<evidence type="ECO:0000313" key="2">
    <source>
        <dbReference type="EMBL" id="QPL05896.1"/>
    </source>
</evidence>
<dbReference type="PANTHER" id="PTHR46211">
    <property type="entry name" value="GLYCEROPHOSPHORYL DIESTER PHOSPHODIESTERASE"/>
    <property type="match status" value="1"/>
</dbReference>
<dbReference type="PROSITE" id="PS51704">
    <property type="entry name" value="GP_PDE"/>
    <property type="match status" value="1"/>
</dbReference>
<dbReference type="Pfam" id="PF03009">
    <property type="entry name" value="GDPD"/>
    <property type="match status" value="1"/>
</dbReference>
<dbReference type="GO" id="GO:0008081">
    <property type="term" value="F:phosphoric diester hydrolase activity"/>
    <property type="evidence" value="ECO:0007669"/>
    <property type="project" value="InterPro"/>
</dbReference>
<keyword evidence="3" id="KW-1185">Reference proteome</keyword>
<feature type="domain" description="GP-PDE" evidence="1">
    <location>
        <begin position="26"/>
        <end position="267"/>
    </location>
</feature>
<evidence type="ECO:0000313" key="3">
    <source>
        <dbReference type="Proteomes" id="UP000594637"/>
    </source>
</evidence>
<dbReference type="RefSeq" id="WP_166855266.1">
    <property type="nucleotide sequence ID" value="NZ_CP063989.1"/>
</dbReference>
<gene>
    <name evidence="2" type="ORF">ID810_02755</name>
</gene>
<dbReference type="EMBL" id="CP063989">
    <property type="protein sequence ID" value="QPL05896.1"/>
    <property type="molecule type" value="Genomic_DNA"/>
</dbReference>
<evidence type="ECO:0000259" key="1">
    <source>
        <dbReference type="PROSITE" id="PS51704"/>
    </source>
</evidence>
<dbReference type="PANTHER" id="PTHR46211:SF14">
    <property type="entry name" value="GLYCEROPHOSPHODIESTER PHOSPHODIESTERASE"/>
    <property type="match status" value="1"/>
</dbReference>
<dbReference type="Gene3D" id="3.20.20.190">
    <property type="entry name" value="Phosphatidylinositol (PI) phosphodiesterase"/>
    <property type="match status" value="1"/>
</dbReference>
<name>A0A7T0LLD4_9ACTO</name>
<dbReference type="SUPFAM" id="SSF51695">
    <property type="entry name" value="PLC-like phosphodiesterases"/>
    <property type="match status" value="1"/>
</dbReference>
<reference evidence="2 3" key="1">
    <citation type="submission" date="2020-11" db="EMBL/GenBank/DDBJ databases">
        <title>Actinomyces sp. ZJ750.</title>
        <authorList>
            <person name="Zhou J."/>
        </authorList>
    </citation>
    <scope>NUCLEOTIDE SEQUENCE [LARGE SCALE GENOMIC DNA]</scope>
    <source>
        <strain evidence="2 3">ZJ750</strain>
    </source>
</reference>